<dbReference type="Gene3D" id="3.60.15.10">
    <property type="entry name" value="Ribonuclease Z/Hydroxyacylglutathione hydrolase-like"/>
    <property type="match status" value="1"/>
</dbReference>
<evidence type="ECO:0000313" key="2">
    <source>
        <dbReference type="EMBL" id="KKN06622.1"/>
    </source>
</evidence>
<gene>
    <name evidence="2" type="ORF">LCGC14_1075400</name>
</gene>
<dbReference type="InterPro" id="IPR036866">
    <property type="entry name" value="RibonucZ/Hydroxyglut_hydro"/>
</dbReference>
<feature type="domain" description="Metallo-beta-lactamase" evidence="1">
    <location>
        <begin position="81"/>
        <end position="115"/>
    </location>
</feature>
<accession>A0A0F9N495</accession>
<reference evidence="2" key="1">
    <citation type="journal article" date="2015" name="Nature">
        <title>Complex archaea that bridge the gap between prokaryotes and eukaryotes.</title>
        <authorList>
            <person name="Spang A."/>
            <person name="Saw J.H."/>
            <person name="Jorgensen S.L."/>
            <person name="Zaremba-Niedzwiedzka K."/>
            <person name="Martijn J."/>
            <person name="Lind A.E."/>
            <person name="van Eijk R."/>
            <person name="Schleper C."/>
            <person name="Guy L."/>
            <person name="Ettema T.J."/>
        </authorList>
    </citation>
    <scope>NUCLEOTIDE SEQUENCE</scope>
</reference>
<proteinExistence type="predicted"/>
<comment type="caution">
    <text evidence="2">The sequence shown here is derived from an EMBL/GenBank/DDBJ whole genome shotgun (WGS) entry which is preliminary data.</text>
</comment>
<dbReference type="InterPro" id="IPR001279">
    <property type="entry name" value="Metallo-B-lactamas"/>
</dbReference>
<name>A0A0F9N495_9ZZZZ</name>
<evidence type="ECO:0000259" key="1">
    <source>
        <dbReference type="Pfam" id="PF00753"/>
    </source>
</evidence>
<protein>
    <recommendedName>
        <fullName evidence="1">Metallo-beta-lactamase domain-containing protein</fullName>
    </recommendedName>
</protein>
<organism evidence="2">
    <name type="scientific">marine sediment metagenome</name>
    <dbReference type="NCBI Taxonomy" id="412755"/>
    <lineage>
        <taxon>unclassified sequences</taxon>
        <taxon>metagenomes</taxon>
        <taxon>ecological metagenomes</taxon>
    </lineage>
</organism>
<dbReference type="Pfam" id="PF00753">
    <property type="entry name" value="Lactamase_B"/>
    <property type="match status" value="1"/>
</dbReference>
<sequence length="150" mass="17141">MTSITVYDGNTTIGVTKIYVEENGSGVFLDFGTNFTEHDKYFNKFLRLRQSRGIHDYIEMDFLPRIYNYRKDLIPSNYTVSGFKKLDVKAVLISHMHMDHFGDAGFFDKDLPVVASPITLALLKGMQDMYSGRVGSEIIYYTERALNGLT</sequence>
<dbReference type="EMBL" id="LAZR01004667">
    <property type="protein sequence ID" value="KKN06622.1"/>
    <property type="molecule type" value="Genomic_DNA"/>
</dbReference>
<dbReference type="SUPFAM" id="SSF56281">
    <property type="entry name" value="Metallo-hydrolase/oxidoreductase"/>
    <property type="match status" value="1"/>
</dbReference>
<dbReference type="AlphaFoldDB" id="A0A0F9N495"/>